<feature type="non-terminal residue" evidence="1">
    <location>
        <position position="1"/>
    </location>
</feature>
<comment type="caution">
    <text evidence="1">The sequence shown here is derived from an EMBL/GenBank/DDBJ whole genome shotgun (WGS) entry which is preliminary data.</text>
</comment>
<dbReference type="EMBL" id="BARW01036528">
    <property type="protein sequence ID" value="GAJ18577.1"/>
    <property type="molecule type" value="Genomic_DNA"/>
</dbReference>
<evidence type="ECO:0008006" key="2">
    <source>
        <dbReference type="Google" id="ProtNLM"/>
    </source>
</evidence>
<gene>
    <name evidence="1" type="ORF">S12H4_56675</name>
</gene>
<accession>X1VIP0</accession>
<organism evidence="1">
    <name type="scientific">marine sediment metagenome</name>
    <dbReference type="NCBI Taxonomy" id="412755"/>
    <lineage>
        <taxon>unclassified sequences</taxon>
        <taxon>metagenomes</taxon>
        <taxon>ecological metagenomes</taxon>
    </lineage>
</organism>
<feature type="non-terminal residue" evidence="1">
    <location>
        <position position="211"/>
    </location>
</feature>
<sequence>IILEGEDCGGEGKKVHKRRDSRMYKKINGGKLPEDFEALFRVADSWLVRQLVFTVPGKDRHLFASSDDLNRLSDVVKRVTKAFFPDSRVLAAVQTIGDKDLCKFHPHLHVLIFERKRPGLKYKITPERLSSVKDLYATGLRRLGCSDVRGPGEAIAGKRVDVHYNYASDGAQVLKKIRYLNRPLGPEHLAAWRQDVDGQAMIDLHVRELKR</sequence>
<name>X1VIP0_9ZZZZ</name>
<proteinExistence type="predicted"/>
<dbReference type="AlphaFoldDB" id="X1VIP0"/>
<reference evidence="1" key="1">
    <citation type="journal article" date="2014" name="Front. Microbiol.">
        <title>High frequency of phylogenetically diverse reductive dehalogenase-homologous genes in deep subseafloor sedimentary metagenomes.</title>
        <authorList>
            <person name="Kawai M."/>
            <person name="Futagami T."/>
            <person name="Toyoda A."/>
            <person name="Takaki Y."/>
            <person name="Nishi S."/>
            <person name="Hori S."/>
            <person name="Arai W."/>
            <person name="Tsubouchi T."/>
            <person name="Morono Y."/>
            <person name="Uchiyama I."/>
            <person name="Ito T."/>
            <person name="Fujiyama A."/>
            <person name="Inagaki F."/>
            <person name="Takami H."/>
        </authorList>
    </citation>
    <scope>NUCLEOTIDE SEQUENCE</scope>
    <source>
        <strain evidence="1">Expedition CK06-06</strain>
    </source>
</reference>
<evidence type="ECO:0000313" key="1">
    <source>
        <dbReference type="EMBL" id="GAJ18577.1"/>
    </source>
</evidence>
<protein>
    <recommendedName>
        <fullName evidence="2">Replication protein</fullName>
    </recommendedName>
</protein>